<dbReference type="EMBL" id="CP042437">
    <property type="protein sequence ID" value="QEC79967.1"/>
    <property type="molecule type" value="Genomic_DNA"/>
</dbReference>
<dbReference type="AlphaFoldDB" id="A0A5B8W954"/>
<dbReference type="GO" id="GO:0008887">
    <property type="term" value="F:glycerate kinase activity"/>
    <property type="evidence" value="ECO:0007669"/>
    <property type="project" value="InterPro"/>
</dbReference>
<accession>A0A5B8W954</accession>
<dbReference type="PANTHER" id="PTHR12227:SF0">
    <property type="entry name" value="GLYCERATE KINASE"/>
    <property type="match status" value="1"/>
</dbReference>
<proteinExistence type="predicted"/>
<evidence type="ECO:0000313" key="4">
    <source>
        <dbReference type="Proteomes" id="UP000321362"/>
    </source>
</evidence>
<dbReference type="Pfam" id="PF05161">
    <property type="entry name" value="MOFRL"/>
    <property type="match status" value="1"/>
</dbReference>
<dbReference type="InterPro" id="IPR007835">
    <property type="entry name" value="MOFRL"/>
</dbReference>
<dbReference type="FunFam" id="3.40.1480.10:FF:000002">
    <property type="entry name" value="Glycerate kinase"/>
    <property type="match status" value="1"/>
</dbReference>
<name>A0A5B8W954_9SPHI</name>
<dbReference type="SUPFAM" id="SSF82544">
    <property type="entry name" value="GckA/TtuD-like"/>
    <property type="match status" value="1"/>
</dbReference>
<keyword evidence="4" id="KW-1185">Reference proteome</keyword>
<dbReference type="InterPro" id="IPR037035">
    <property type="entry name" value="GK-like_C_sf"/>
</dbReference>
<evidence type="ECO:0000259" key="2">
    <source>
        <dbReference type="Pfam" id="PF13660"/>
    </source>
</evidence>
<dbReference type="Proteomes" id="UP000321362">
    <property type="component" value="Chromosome"/>
</dbReference>
<dbReference type="InterPro" id="IPR025286">
    <property type="entry name" value="MOFRL_assoc_dom"/>
</dbReference>
<reference evidence="3 4" key="1">
    <citation type="journal article" date="2013" name="J. Microbiol.">
        <title>Mucilaginibacter ginsenosidivorax sp. nov., with ginsenoside converting activity isolated from sediment.</title>
        <authorList>
            <person name="Kim J.K."/>
            <person name="Choi T.E."/>
            <person name="Liu Q.M."/>
            <person name="Park H.Y."/>
            <person name="Yi T.H."/>
            <person name="Yoon M.H."/>
            <person name="Kim S.C."/>
            <person name="Im W.T."/>
        </authorList>
    </citation>
    <scope>NUCLEOTIDE SEQUENCE [LARGE SCALE GENOMIC DNA]</scope>
    <source>
        <strain evidence="3 4">KHI28</strain>
    </source>
</reference>
<organism evidence="3 4">
    <name type="scientific">Mucilaginibacter ginsenosidivorax</name>
    <dbReference type="NCBI Taxonomy" id="862126"/>
    <lineage>
        <taxon>Bacteria</taxon>
        <taxon>Pseudomonadati</taxon>
        <taxon>Bacteroidota</taxon>
        <taxon>Sphingobacteriia</taxon>
        <taxon>Sphingobacteriales</taxon>
        <taxon>Sphingobacteriaceae</taxon>
        <taxon>Mucilaginibacter</taxon>
    </lineage>
</organism>
<dbReference type="RefSeq" id="WP_147060068.1">
    <property type="nucleotide sequence ID" value="NZ_CP042437.1"/>
</dbReference>
<dbReference type="InterPro" id="IPR038614">
    <property type="entry name" value="GK_N_sf"/>
</dbReference>
<evidence type="ECO:0000259" key="1">
    <source>
        <dbReference type="Pfam" id="PF05161"/>
    </source>
</evidence>
<evidence type="ECO:0000313" key="3">
    <source>
        <dbReference type="EMBL" id="QEC79967.1"/>
    </source>
</evidence>
<protein>
    <submittedName>
        <fullName evidence="3">DUF4147 domain-containing protein</fullName>
    </submittedName>
</protein>
<dbReference type="KEGG" id="mgk:FSB76_29910"/>
<dbReference type="Pfam" id="PF13660">
    <property type="entry name" value="DUF4147"/>
    <property type="match status" value="1"/>
</dbReference>
<dbReference type="OrthoDB" id="9766552at2"/>
<dbReference type="GO" id="GO:0005737">
    <property type="term" value="C:cytoplasm"/>
    <property type="evidence" value="ECO:0007669"/>
    <property type="project" value="TreeGrafter"/>
</dbReference>
<feature type="domain" description="MOFRL" evidence="1">
    <location>
        <begin position="322"/>
        <end position="433"/>
    </location>
</feature>
<dbReference type="InterPro" id="IPR039760">
    <property type="entry name" value="MOFRL_protein"/>
</dbReference>
<feature type="domain" description="MOFRL-associated" evidence="2">
    <location>
        <begin position="7"/>
        <end position="243"/>
    </location>
</feature>
<dbReference type="Gene3D" id="3.40.1480.10">
    <property type="entry name" value="MOFRL domain"/>
    <property type="match status" value="1"/>
</dbReference>
<dbReference type="Gene3D" id="3.40.50.10180">
    <property type="entry name" value="Glycerate kinase, MOFRL-like N-terminal domain"/>
    <property type="match status" value="1"/>
</dbReference>
<gene>
    <name evidence="3" type="ORF">FSB76_29910</name>
</gene>
<sequence length="440" mass="47197">MIEEKHAIQIFRSAVSAVQPGHLLRQHLSVSKDSLTIGGVAFPKTTINHIYVVGAGKAAAAMAVEAEMILGGYISEGLVTTKYGHALPTSTIRIIEGAHPVPDENCVDAVTQTIKLLKKATKNDIVICLLSGGASALWCDLPPGATLQEVQATFDRLIKSGAAIHEINTVRKHLSNFKGGQLVRACNGASVFSFIISDVPGDDLETIASGPTVPDASTFEDAETILQKYNLLSVLPQSISRHIKDGIKGTIKDTPKPGDPLFDNTVNRIIGNNKMAVLEAANMAKKLGYHVHIVDHLITRDAETEAKILVDMARQYKAPKPVCIIQGGETTVKVTGTGKGGRNQHFTLAALSELNKLRQQNISDEITILSGGTDGTDGPTDATGAVVDNDTLNLVLHRGLLIEEYLKKHDAYHFFKQTNGLIITGPTQTNVMDIMIAIVK</sequence>
<dbReference type="PANTHER" id="PTHR12227">
    <property type="entry name" value="GLYCERATE KINASE"/>
    <property type="match status" value="1"/>
</dbReference>